<dbReference type="AlphaFoldDB" id="A0A7H1B455"/>
<sequence>MRPIDESTVPEWDADAEVVIAGYGVAGAAAAVAAAQQGAEVLVLERAGGWGGAAALSGGFIYLGGGTALQRACGYDDTPANMAAFLTAALGPGGDPHKIRLYSEGSPEHYDWLTGTCGVAFRPAFFGEPAWEAYGDEGLMYSGGENAHPFTAIADPAPRGHLPCAGPLTGAPNGEQGRGRLLMEPLVRTASRLGVTARYDTRVDGLVVAADGRVCGVRARSFGRTLHVRARRGVILTTGSFTYDEAMVGAHTPRLSGRPGAAVEEHDGISIRLGQALGAQVSHLDACEVAVGVDPQHLIRGIVVNAHGQRFINEDTYAGRIGQASLLHQGNGCWLVLDETGFEEADAATRAAEQLRTSPTVVAETPTELASAMGLPEGALESTLDLYNRHAEQGRDPVHHKAAAWLRPLKGPLGAVDLSPRTAGFALGGLTTDTEGRVLHVDGSPLPGLYAAGRATTGIATGGYASGASLGDGTFFGRRAGHEAARR</sequence>
<dbReference type="PANTHER" id="PTHR43400:SF10">
    <property type="entry name" value="3-OXOSTEROID 1-DEHYDROGENASE"/>
    <property type="match status" value="1"/>
</dbReference>
<dbReference type="InterPro" id="IPR003953">
    <property type="entry name" value="FAD-dep_OxRdtase_2_FAD-bd"/>
</dbReference>
<dbReference type="KEGG" id="sxn:IAG42_07600"/>
<dbReference type="RefSeq" id="WP_188336264.1">
    <property type="nucleotide sequence ID" value="NZ_CP061281.1"/>
</dbReference>
<keyword evidence="4" id="KW-0560">Oxidoreductase</keyword>
<dbReference type="Proteomes" id="UP000516428">
    <property type="component" value="Chromosome"/>
</dbReference>
<dbReference type="InterPro" id="IPR036188">
    <property type="entry name" value="FAD/NAD-bd_sf"/>
</dbReference>
<dbReference type="GO" id="GO:0008202">
    <property type="term" value="P:steroid metabolic process"/>
    <property type="evidence" value="ECO:0007669"/>
    <property type="project" value="UniProtKB-ARBA"/>
</dbReference>
<accession>A0A7H1B455</accession>
<keyword evidence="7" id="KW-1185">Reference proteome</keyword>
<name>A0A7H1B455_9ACTN</name>
<evidence type="ECO:0000256" key="4">
    <source>
        <dbReference type="ARBA" id="ARBA00023002"/>
    </source>
</evidence>
<dbReference type="SUPFAM" id="SSF56425">
    <property type="entry name" value="Succinate dehydrogenase/fumarate reductase flavoprotein, catalytic domain"/>
    <property type="match status" value="1"/>
</dbReference>
<organism evidence="6 7">
    <name type="scientific">Streptomyces xanthii</name>
    <dbReference type="NCBI Taxonomy" id="2768069"/>
    <lineage>
        <taxon>Bacteria</taxon>
        <taxon>Bacillati</taxon>
        <taxon>Actinomycetota</taxon>
        <taxon>Actinomycetes</taxon>
        <taxon>Kitasatosporales</taxon>
        <taxon>Streptomycetaceae</taxon>
        <taxon>Streptomyces</taxon>
    </lineage>
</organism>
<dbReference type="SUPFAM" id="SSF51905">
    <property type="entry name" value="FAD/NAD(P)-binding domain"/>
    <property type="match status" value="1"/>
</dbReference>
<feature type="domain" description="FAD-dependent oxidoreductase 2 FAD-binding" evidence="5">
    <location>
        <begin position="18"/>
        <end position="468"/>
    </location>
</feature>
<dbReference type="Pfam" id="PF00890">
    <property type="entry name" value="FAD_binding_2"/>
    <property type="match status" value="1"/>
</dbReference>
<dbReference type="Gene3D" id="3.50.50.60">
    <property type="entry name" value="FAD/NAD(P)-binding domain"/>
    <property type="match status" value="1"/>
</dbReference>
<reference evidence="6 7" key="1">
    <citation type="submission" date="2020-09" db="EMBL/GenBank/DDBJ databases">
        <title>A novel species.</title>
        <authorList>
            <person name="Gao J."/>
        </authorList>
    </citation>
    <scope>NUCLEOTIDE SEQUENCE [LARGE SCALE GENOMIC DNA]</scope>
    <source>
        <strain evidence="6 7">CRXT-Y-14</strain>
    </source>
</reference>
<dbReference type="GO" id="GO:0033765">
    <property type="term" value="F:steroid dehydrogenase activity, acting on the CH-CH group of donors"/>
    <property type="evidence" value="ECO:0007669"/>
    <property type="project" value="UniProtKB-ARBA"/>
</dbReference>
<dbReference type="InterPro" id="IPR050315">
    <property type="entry name" value="FAD-oxidoreductase_2"/>
</dbReference>
<gene>
    <name evidence="6" type="ORF">IAG42_07600</name>
</gene>
<dbReference type="PANTHER" id="PTHR43400">
    <property type="entry name" value="FUMARATE REDUCTASE"/>
    <property type="match status" value="1"/>
</dbReference>
<dbReference type="Gene3D" id="3.90.700.10">
    <property type="entry name" value="Succinate dehydrogenase/fumarate reductase flavoprotein, catalytic domain"/>
    <property type="match status" value="1"/>
</dbReference>
<keyword evidence="2" id="KW-0285">Flavoprotein</keyword>
<evidence type="ECO:0000313" key="7">
    <source>
        <dbReference type="Proteomes" id="UP000516428"/>
    </source>
</evidence>
<evidence type="ECO:0000256" key="2">
    <source>
        <dbReference type="ARBA" id="ARBA00022630"/>
    </source>
</evidence>
<evidence type="ECO:0000259" key="5">
    <source>
        <dbReference type="Pfam" id="PF00890"/>
    </source>
</evidence>
<comment type="cofactor">
    <cofactor evidence="1">
        <name>FAD</name>
        <dbReference type="ChEBI" id="CHEBI:57692"/>
    </cofactor>
</comment>
<protein>
    <submittedName>
        <fullName evidence="6">FAD-dependent oxidoreductase</fullName>
    </submittedName>
</protein>
<dbReference type="NCBIfam" id="NF005510">
    <property type="entry name" value="PRK07121.1-3"/>
    <property type="match status" value="1"/>
</dbReference>
<proteinExistence type="predicted"/>
<evidence type="ECO:0000256" key="1">
    <source>
        <dbReference type="ARBA" id="ARBA00001974"/>
    </source>
</evidence>
<dbReference type="EMBL" id="CP061281">
    <property type="protein sequence ID" value="QNS03510.1"/>
    <property type="molecule type" value="Genomic_DNA"/>
</dbReference>
<evidence type="ECO:0000256" key="3">
    <source>
        <dbReference type="ARBA" id="ARBA00022827"/>
    </source>
</evidence>
<keyword evidence="3" id="KW-0274">FAD</keyword>
<dbReference type="InterPro" id="IPR027477">
    <property type="entry name" value="Succ_DH/fumarate_Rdtase_cat_sf"/>
</dbReference>
<evidence type="ECO:0000313" key="6">
    <source>
        <dbReference type="EMBL" id="QNS03510.1"/>
    </source>
</evidence>